<sequence length="76" mass="8582">MASSVPSFFSLGKLPLCKHKVMKCPKVRSQSYHDEVFSCASEITGNSANIVDANLSVLRQRMEELRKKESSFDQMK</sequence>
<keyword evidence="2" id="KW-1185">Reference proteome</keyword>
<dbReference type="Proteomes" id="UP001415857">
    <property type="component" value="Unassembled WGS sequence"/>
</dbReference>
<name>A0AAP0RFQ2_LIQFO</name>
<comment type="caution">
    <text evidence="1">The sequence shown here is derived from an EMBL/GenBank/DDBJ whole genome shotgun (WGS) entry which is preliminary data.</text>
</comment>
<dbReference type="EMBL" id="JBBPBK010000010">
    <property type="protein sequence ID" value="KAK9276125.1"/>
    <property type="molecule type" value="Genomic_DNA"/>
</dbReference>
<evidence type="ECO:0000313" key="1">
    <source>
        <dbReference type="EMBL" id="KAK9276125.1"/>
    </source>
</evidence>
<dbReference type="AlphaFoldDB" id="A0AAP0RFQ2"/>
<dbReference type="PANTHER" id="PTHR38225:SF3">
    <property type="entry name" value="RX N-TERMINAL DOMAIN-CONTAINING PROTEIN"/>
    <property type="match status" value="1"/>
</dbReference>
<dbReference type="PANTHER" id="PTHR38225">
    <property type="entry name" value="PROTEIN, PUTATIVE-RELATED"/>
    <property type="match status" value="1"/>
</dbReference>
<organism evidence="1 2">
    <name type="scientific">Liquidambar formosana</name>
    <name type="common">Formosan gum</name>
    <dbReference type="NCBI Taxonomy" id="63359"/>
    <lineage>
        <taxon>Eukaryota</taxon>
        <taxon>Viridiplantae</taxon>
        <taxon>Streptophyta</taxon>
        <taxon>Embryophyta</taxon>
        <taxon>Tracheophyta</taxon>
        <taxon>Spermatophyta</taxon>
        <taxon>Magnoliopsida</taxon>
        <taxon>eudicotyledons</taxon>
        <taxon>Gunneridae</taxon>
        <taxon>Pentapetalae</taxon>
        <taxon>Saxifragales</taxon>
        <taxon>Altingiaceae</taxon>
        <taxon>Liquidambar</taxon>
    </lineage>
</organism>
<protein>
    <submittedName>
        <fullName evidence="1">Uncharacterized protein</fullName>
    </submittedName>
</protein>
<gene>
    <name evidence="1" type="ORF">L1049_005656</name>
</gene>
<proteinExistence type="predicted"/>
<accession>A0AAP0RFQ2</accession>
<reference evidence="1 2" key="1">
    <citation type="journal article" date="2024" name="Plant J.">
        <title>Genome sequences and population genomics reveal climatic adaptation and genomic divergence between two closely related sweetgum species.</title>
        <authorList>
            <person name="Xu W.Q."/>
            <person name="Ren C.Q."/>
            <person name="Zhang X.Y."/>
            <person name="Comes H.P."/>
            <person name="Liu X.H."/>
            <person name="Li Y.G."/>
            <person name="Kettle C.J."/>
            <person name="Jalonen R."/>
            <person name="Gaisberger H."/>
            <person name="Ma Y.Z."/>
            <person name="Qiu Y.X."/>
        </authorList>
    </citation>
    <scope>NUCLEOTIDE SEQUENCE [LARGE SCALE GENOMIC DNA]</scope>
    <source>
        <strain evidence="1">Hangzhou</strain>
    </source>
</reference>
<evidence type="ECO:0000313" key="2">
    <source>
        <dbReference type="Proteomes" id="UP001415857"/>
    </source>
</evidence>